<dbReference type="Proteomes" id="UP000032431">
    <property type="component" value="Chromosome I"/>
</dbReference>
<reference evidence="4" key="1">
    <citation type="submission" date="2014-07" db="EMBL/GenBank/DDBJ databases">
        <authorList>
            <person name="Wibberg D."/>
        </authorList>
    </citation>
    <scope>NUCLEOTIDE SEQUENCE [LARGE SCALE GENOMIC DNA]</scope>
    <source>
        <strain evidence="4">DG5</strain>
    </source>
</reference>
<keyword evidence="4" id="KW-1185">Reference proteome</keyword>
<dbReference type="AlphaFoldDB" id="A0A078KK61"/>
<dbReference type="HOGENOM" id="CLU_294874_0_0_9"/>
<dbReference type="InterPro" id="IPR003790">
    <property type="entry name" value="GHL10"/>
</dbReference>
<dbReference type="PANTHER" id="PTHR43405:SF1">
    <property type="entry name" value="GLYCOSYL HYDROLASE DIGH"/>
    <property type="match status" value="1"/>
</dbReference>
<dbReference type="KEGG" id="ccel:CCDG5_0942"/>
<evidence type="ECO:0000256" key="1">
    <source>
        <dbReference type="ARBA" id="ARBA00022729"/>
    </source>
</evidence>
<gene>
    <name evidence="3" type="ORF">CCDG5_0942</name>
</gene>
<dbReference type="SUPFAM" id="SSF51445">
    <property type="entry name" value="(Trans)glycosidases"/>
    <property type="match status" value="1"/>
</dbReference>
<dbReference type="GO" id="GO:0009253">
    <property type="term" value="P:peptidoglycan catabolic process"/>
    <property type="evidence" value="ECO:0007669"/>
    <property type="project" value="InterPro"/>
</dbReference>
<dbReference type="Pfam" id="PF01520">
    <property type="entry name" value="Amidase_3"/>
    <property type="match status" value="1"/>
</dbReference>
<dbReference type="Gene3D" id="2.60.40.10">
    <property type="entry name" value="Immunoglobulins"/>
    <property type="match status" value="1"/>
</dbReference>
<evidence type="ECO:0000259" key="2">
    <source>
        <dbReference type="SMART" id="SM00646"/>
    </source>
</evidence>
<dbReference type="Gene3D" id="3.20.20.80">
    <property type="entry name" value="Glycosidases"/>
    <property type="match status" value="1"/>
</dbReference>
<dbReference type="Gene3D" id="3.40.630.40">
    <property type="entry name" value="Zn-dependent exopeptidases"/>
    <property type="match status" value="1"/>
</dbReference>
<dbReference type="InterPro" id="IPR002508">
    <property type="entry name" value="MurNAc-LAA_cat"/>
</dbReference>
<accession>A0A078KK61</accession>
<dbReference type="STRING" id="29343.CCDG5_0942"/>
<dbReference type="PATRIC" id="fig|29343.3.peg.995"/>
<protein>
    <recommendedName>
        <fullName evidence="2">MurNAc-LAA domain-containing protein</fullName>
    </recommendedName>
</protein>
<sequence>MLRSLRKTGSEKINMSFIICNIFVCLTLLSGTAVLASAGGLAKVLFSRGTVIETFFKPDNGLHGVWVTTVANKDFPSKKGLSAEEQKKEADKILDKVKDMSLNTIFLQVRPGSDALYKSSIYPWSAVLTGEQGKDPGYDPLLYFIDGAHKRGLKLFAWINPYRVQTKANLDELAETNPAKINQAWTVTTSDGQLYYDPGIPDVRKMIEDGIMEIVNNYNVDGIVFDDYFYPEKNFSDSNSYKQYGGGKSIEDFRRDNVNKLVSEVHSKIKSANPKIEFGISPVGVWANKSQSVLGCSTKGAFSSYYDQYADTRLWVKRNWVDFICPQIYWSIGDKRADYSTVLNWWSNTVKGTDVKLYVAHAVYKQGSNEEGWRSPDQIILQLREAIKYPEYKGSVFFDYADLLKNVDGGADAIAKYYKGKLSANSFGRTLEISSPKENTMTNESKINIVGYSDANYPLLINGVPADRSPDGYFCHTVNLSSGTNEIKICHKGVTKTLYVLCKAEVLRSVQPQNDITADGGSQINITATAHVNATVYATVHGTRVDMTPVDAPGYGDDSGDENPDSDYVTYMGTYTLPDATTEAQDLGKISVTALWGGLEKTLEGAHVKVNALSFKTGQSCIATIKPSSAVNKQYVETFIYADNLYRPVACPQLPGSWDYVETNSDGTPKKYFCGSMTYYRLSCGLMLYSGNLTLEAKTPAPNRIKKVVQSSADNGRYTEFTFDFTSKVTYNATTDVVWKNSGYNTSGKRNYAIDSFNANYYTIYFFNTTYAANINVKDNPIVSSASVEKVNDTTYKYTFKLKRTGKFFGTNVYYNDQGKFVLDFKNPWDGNIKNLKVSIDAGHGGVDYGAAAGNVNEKTLNLDYALTVRDLLINKYGLDPSNIYMTRTTDTLIAPTKSQDLQKRTLNMINFGSDLSICIHQNDGGGEGFETYYFQPYSQELAACVQSHLAQAYRNCGFAHKDRGYKSCTQTAYYSCRQTQFPSVLVECGFIDNANDRGFLTSKSGKDAITQALAKSIVEYANTYMR</sequence>
<dbReference type="SUPFAM" id="SSF53187">
    <property type="entry name" value="Zn-dependent exopeptidases"/>
    <property type="match status" value="1"/>
</dbReference>
<dbReference type="InterPro" id="IPR017853">
    <property type="entry name" value="GH"/>
</dbReference>
<dbReference type="Pfam" id="PF02638">
    <property type="entry name" value="GHL10"/>
    <property type="match status" value="1"/>
</dbReference>
<evidence type="ECO:0000313" key="3">
    <source>
        <dbReference type="EMBL" id="CDZ24061.1"/>
    </source>
</evidence>
<evidence type="ECO:0000313" key="4">
    <source>
        <dbReference type="Proteomes" id="UP000032431"/>
    </source>
</evidence>
<name>A0A078KK61_9FIRM</name>
<organism evidence="3 4">
    <name type="scientific">[Clostridium] cellulosi</name>
    <dbReference type="NCBI Taxonomy" id="29343"/>
    <lineage>
        <taxon>Bacteria</taxon>
        <taxon>Bacillati</taxon>
        <taxon>Bacillota</taxon>
        <taxon>Clostridia</taxon>
        <taxon>Eubacteriales</taxon>
        <taxon>Oscillospiraceae</taxon>
        <taxon>Oscillospiraceae incertae sedis</taxon>
    </lineage>
</organism>
<dbReference type="InterPro" id="IPR013783">
    <property type="entry name" value="Ig-like_fold"/>
</dbReference>
<dbReference type="EMBL" id="LM995447">
    <property type="protein sequence ID" value="CDZ24061.1"/>
    <property type="molecule type" value="Genomic_DNA"/>
</dbReference>
<dbReference type="InterPro" id="IPR052177">
    <property type="entry name" value="Divisome_Glycosyl_Hydrolase"/>
</dbReference>
<keyword evidence="1" id="KW-0732">Signal</keyword>
<dbReference type="GO" id="GO:0008745">
    <property type="term" value="F:N-acetylmuramoyl-L-alanine amidase activity"/>
    <property type="evidence" value="ECO:0007669"/>
    <property type="project" value="InterPro"/>
</dbReference>
<dbReference type="PANTHER" id="PTHR43405">
    <property type="entry name" value="GLYCOSYL HYDROLASE DIGH"/>
    <property type="match status" value="1"/>
</dbReference>
<dbReference type="CDD" id="cd02696">
    <property type="entry name" value="MurNAc-LAA"/>
    <property type="match status" value="1"/>
</dbReference>
<proteinExistence type="predicted"/>
<dbReference type="SMART" id="SM00646">
    <property type="entry name" value="Ami_3"/>
    <property type="match status" value="1"/>
</dbReference>
<feature type="domain" description="MurNAc-LAA" evidence="2">
    <location>
        <begin position="906"/>
        <end position="1019"/>
    </location>
</feature>